<dbReference type="KEGG" id="pda:103720295"/>
<evidence type="ECO:0000313" key="2">
    <source>
        <dbReference type="RefSeq" id="XP_008808159.1"/>
    </source>
</evidence>
<reference evidence="1" key="1">
    <citation type="journal article" date="2019" name="Nat. Commun.">
        <title>Genome-wide association mapping of date palm fruit traits.</title>
        <authorList>
            <person name="Hazzouri K.M."/>
            <person name="Gros-Balthazard M."/>
            <person name="Flowers J.M."/>
            <person name="Copetti D."/>
            <person name="Lemansour A."/>
            <person name="Lebrun M."/>
            <person name="Masmoudi K."/>
            <person name="Ferrand S."/>
            <person name="Dhar M.I."/>
            <person name="Fresquez Z.A."/>
            <person name="Rosas U."/>
            <person name="Zhang J."/>
            <person name="Talag J."/>
            <person name="Lee S."/>
            <person name="Kudrna D."/>
            <person name="Powell R.F."/>
            <person name="Leitch I.J."/>
            <person name="Krueger R.R."/>
            <person name="Wing R.A."/>
            <person name="Amiri K.M.A."/>
            <person name="Purugganan M.D."/>
        </authorList>
    </citation>
    <scope>NUCLEOTIDE SEQUENCE [LARGE SCALE GENOMIC DNA]</scope>
    <source>
        <strain evidence="1">cv. Khalas</strain>
    </source>
</reference>
<dbReference type="RefSeq" id="XP_008808159.1">
    <property type="nucleotide sequence ID" value="XM_008809937.4"/>
</dbReference>
<dbReference type="OrthoDB" id="537706at2759"/>
<dbReference type="Proteomes" id="UP000228380">
    <property type="component" value="Chromosome 10"/>
</dbReference>
<proteinExistence type="predicted"/>
<evidence type="ECO:0000313" key="1">
    <source>
        <dbReference type="Proteomes" id="UP000228380"/>
    </source>
</evidence>
<sequence length="350" mass="38728">MRVGVVMASRGAFASALPKFRSKPGIRCSSSLFPSTSTTTSDHISFIKDVAATRPPEHLPYLLNILQARGETIVSPGAKEGLIPLVIPLSESSSGTLTSLLRWPTSPPGMEMPVVEVHKHGVWLLAKNVDQFIHRILVEEDASNHQGSNDKLWDASSDAGRKLYKKGDLVESGIADVDTYLLKKVGLFPDLIERKASCHLEKGDQFLVKVSALVTGEFYTRNHFPGFGRPFIVHAVLLLKVGRKLEAKDAARGALKSPWWTLGCTYQEAAEIAEWEDEQIEYIKEKVTEEGRQEDLKKGKAREQVALDEAAFLLDLASVDGTWDKAVDRVAECYREAGLNDIARFILCKE</sequence>
<dbReference type="PANTHER" id="PTHR35115:SF1">
    <property type="entry name" value="PROTEIN IN CHLOROPLAST ATPASE BIOGENESIS, CHLOROPLASTIC"/>
    <property type="match status" value="1"/>
</dbReference>
<dbReference type="AlphaFoldDB" id="A0A8B7CWJ8"/>
<organism evidence="1 2">
    <name type="scientific">Phoenix dactylifera</name>
    <name type="common">Date palm</name>
    <dbReference type="NCBI Taxonomy" id="42345"/>
    <lineage>
        <taxon>Eukaryota</taxon>
        <taxon>Viridiplantae</taxon>
        <taxon>Streptophyta</taxon>
        <taxon>Embryophyta</taxon>
        <taxon>Tracheophyta</taxon>
        <taxon>Spermatophyta</taxon>
        <taxon>Magnoliopsida</taxon>
        <taxon>Liliopsida</taxon>
        <taxon>Arecaceae</taxon>
        <taxon>Coryphoideae</taxon>
        <taxon>Phoeniceae</taxon>
        <taxon>Phoenix</taxon>
    </lineage>
</organism>
<dbReference type="GeneID" id="103720295"/>
<accession>A0A8B7CWJ8</accession>
<protein>
    <submittedName>
        <fullName evidence="2">Protein IN CHLOROPLAST ATPASE BIOGENESIS, chloroplastic-like isoform X3</fullName>
    </submittedName>
</protein>
<keyword evidence="1" id="KW-1185">Reference proteome</keyword>
<reference evidence="2" key="2">
    <citation type="submission" date="2025-08" db="UniProtKB">
        <authorList>
            <consortium name="RefSeq"/>
        </authorList>
    </citation>
    <scope>IDENTIFICATION</scope>
    <source>
        <tissue evidence="2">Young leaves</tissue>
    </source>
</reference>
<dbReference type="InterPro" id="IPR045287">
    <property type="entry name" value="PAB"/>
</dbReference>
<dbReference type="PANTHER" id="PTHR35115">
    <property type="entry name" value="CYCLIN DELTA-3"/>
    <property type="match status" value="1"/>
</dbReference>
<name>A0A8B7CWJ8_PHODC</name>
<gene>
    <name evidence="2" type="primary">LOC103720295</name>
</gene>